<comment type="subcellular location">
    <subcellularLocation>
        <location evidence="2">Membrane</location>
        <topology evidence="2">Single-pass type I membrane protein</topology>
    </subcellularLocation>
</comment>
<dbReference type="OMA" id="ECLLTTM"/>
<evidence type="ECO:0000256" key="6">
    <source>
        <dbReference type="ARBA" id="ARBA00022741"/>
    </source>
</evidence>
<dbReference type="PANTHER" id="PTHR11920:SF335">
    <property type="entry name" value="GUANYLATE CYCLASE"/>
    <property type="match status" value="1"/>
</dbReference>
<dbReference type="GeneID" id="119734712"/>
<reference evidence="19" key="1">
    <citation type="submission" date="2022-11" db="UniProtKB">
        <authorList>
            <consortium name="EnsemblMetazoa"/>
        </authorList>
    </citation>
    <scope>IDENTIFICATION</scope>
</reference>
<dbReference type="Pfam" id="PF07701">
    <property type="entry name" value="HNOBA"/>
    <property type="match status" value="1"/>
</dbReference>
<dbReference type="FunFam" id="1.10.510.10:FF:000420">
    <property type="entry name" value="Guanylate cyclase"/>
    <property type="match status" value="1"/>
</dbReference>
<dbReference type="InterPro" id="IPR001828">
    <property type="entry name" value="ANF_lig-bd_rcpt"/>
</dbReference>
<dbReference type="GO" id="GO:0007168">
    <property type="term" value="P:receptor guanylyl cyclase signaling pathway"/>
    <property type="evidence" value="ECO:0007669"/>
    <property type="project" value="TreeGrafter"/>
</dbReference>
<keyword evidence="4" id="KW-0812">Transmembrane</keyword>
<dbReference type="SMART" id="SM00044">
    <property type="entry name" value="CYCc"/>
    <property type="match status" value="1"/>
</dbReference>
<name>A0A914AL68_PATMI</name>
<evidence type="ECO:0000256" key="12">
    <source>
        <dbReference type="ARBA" id="ARBA00023239"/>
    </source>
</evidence>
<feature type="compositionally biased region" description="Polar residues" evidence="15">
    <location>
        <begin position="1122"/>
        <end position="1139"/>
    </location>
</feature>
<dbReference type="InterPro" id="IPR001245">
    <property type="entry name" value="Ser-Thr/Tyr_kinase_cat_dom"/>
</dbReference>
<dbReference type="InterPro" id="IPR000719">
    <property type="entry name" value="Prot_kinase_dom"/>
</dbReference>
<keyword evidence="13" id="KW-0141">cGMP biosynthesis</keyword>
<dbReference type="EC" id="4.6.1.2" evidence="3"/>
<dbReference type="GO" id="GO:0005524">
    <property type="term" value="F:ATP binding"/>
    <property type="evidence" value="ECO:0007669"/>
    <property type="project" value="InterPro"/>
</dbReference>
<dbReference type="SMART" id="SM00220">
    <property type="entry name" value="S_TKc"/>
    <property type="match status" value="1"/>
</dbReference>
<dbReference type="OrthoDB" id="1890790at2759"/>
<dbReference type="CDD" id="cd06370">
    <property type="entry name" value="PBP1_SAP_GC-like"/>
    <property type="match status" value="1"/>
</dbReference>
<keyword evidence="6" id="KW-0547">Nucleotide-binding</keyword>
<dbReference type="Gene3D" id="3.40.50.2300">
    <property type="match status" value="2"/>
</dbReference>
<dbReference type="SUPFAM" id="SSF53822">
    <property type="entry name" value="Periplasmic binding protein-like I"/>
    <property type="match status" value="1"/>
</dbReference>
<dbReference type="InterPro" id="IPR011009">
    <property type="entry name" value="Kinase-like_dom_sf"/>
</dbReference>
<evidence type="ECO:0000256" key="15">
    <source>
        <dbReference type="SAM" id="MobiDB-lite"/>
    </source>
</evidence>
<keyword evidence="9" id="KW-0472">Membrane</keyword>
<evidence type="ECO:0000256" key="2">
    <source>
        <dbReference type="ARBA" id="ARBA00004479"/>
    </source>
</evidence>
<proteinExistence type="predicted"/>
<dbReference type="PROSITE" id="PS50011">
    <property type="entry name" value="PROTEIN_KINASE_DOM"/>
    <property type="match status" value="1"/>
</dbReference>
<dbReference type="InterPro" id="IPR050401">
    <property type="entry name" value="Cyclic_nucleotide_synthase"/>
</dbReference>
<evidence type="ECO:0000259" key="18">
    <source>
        <dbReference type="PROSITE" id="PS50125"/>
    </source>
</evidence>
<keyword evidence="11" id="KW-0325">Glycoprotein</keyword>
<dbReference type="CDD" id="cd07302">
    <property type="entry name" value="CHD"/>
    <property type="match status" value="1"/>
</dbReference>
<dbReference type="FunFam" id="3.30.70.1230:FF:000019">
    <property type="entry name" value="Guanylate cyclase"/>
    <property type="match status" value="1"/>
</dbReference>
<evidence type="ECO:0000256" key="7">
    <source>
        <dbReference type="ARBA" id="ARBA00022989"/>
    </source>
</evidence>
<dbReference type="PANTHER" id="PTHR11920">
    <property type="entry name" value="GUANYLYL CYCLASE"/>
    <property type="match status" value="1"/>
</dbReference>
<dbReference type="CDD" id="cd14042">
    <property type="entry name" value="PK_GC-A_B"/>
    <property type="match status" value="1"/>
</dbReference>
<dbReference type="RefSeq" id="XP_038064179.1">
    <property type="nucleotide sequence ID" value="XM_038208251.1"/>
</dbReference>
<evidence type="ECO:0000256" key="13">
    <source>
        <dbReference type="ARBA" id="ARBA00023293"/>
    </source>
</evidence>
<evidence type="ECO:0000256" key="14">
    <source>
        <dbReference type="ARBA" id="ARBA00078048"/>
    </source>
</evidence>
<feature type="chain" id="PRO_5036744696" description="guanylate cyclase" evidence="16">
    <location>
        <begin position="24"/>
        <end position="1272"/>
    </location>
</feature>
<dbReference type="GO" id="GO:0001653">
    <property type="term" value="F:peptide receptor activity"/>
    <property type="evidence" value="ECO:0007669"/>
    <property type="project" value="TreeGrafter"/>
</dbReference>
<dbReference type="PROSITE" id="PS50125">
    <property type="entry name" value="GUANYLATE_CYCLASE_2"/>
    <property type="match status" value="1"/>
</dbReference>
<evidence type="ECO:0000313" key="20">
    <source>
        <dbReference type="Proteomes" id="UP000887568"/>
    </source>
</evidence>
<dbReference type="InterPro" id="IPR029787">
    <property type="entry name" value="Nucleotide_cyclase"/>
</dbReference>
<keyword evidence="20" id="KW-1185">Reference proteome</keyword>
<dbReference type="GO" id="GO:0004383">
    <property type="term" value="F:guanylate cyclase activity"/>
    <property type="evidence" value="ECO:0007669"/>
    <property type="project" value="UniProtKB-EC"/>
</dbReference>
<evidence type="ECO:0000313" key="19">
    <source>
        <dbReference type="EnsemblMetazoa" id="XP_038064179.1"/>
    </source>
</evidence>
<evidence type="ECO:0000256" key="1">
    <source>
        <dbReference type="ARBA" id="ARBA00001436"/>
    </source>
</evidence>
<dbReference type="EnsemblMetazoa" id="XM_038208251.1">
    <property type="protein sequence ID" value="XP_038064179.1"/>
    <property type="gene ID" value="LOC119734712"/>
</dbReference>
<dbReference type="GO" id="GO:0004672">
    <property type="term" value="F:protein kinase activity"/>
    <property type="evidence" value="ECO:0007669"/>
    <property type="project" value="InterPro"/>
</dbReference>
<evidence type="ECO:0000256" key="4">
    <source>
        <dbReference type="ARBA" id="ARBA00022692"/>
    </source>
</evidence>
<accession>A0A914AL68</accession>
<evidence type="ECO:0000256" key="16">
    <source>
        <dbReference type="SAM" id="SignalP"/>
    </source>
</evidence>
<evidence type="ECO:0000259" key="17">
    <source>
        <dbReference type="PROSITE" id="PS50011"/>
    </source>
</evidence>
<feature type="domain" description="Guanylate cyclase" evidence="18">
    <location>
        <begin position="892"/>
        <end position="1022"/>
    </location>
</feature>
<evidence type="ECO:0000256" key="3">
    <source>
        <dbReference type="ARBA" id="ARBA00012202"/>
    </source>
</evidence>
<keyword evidence="12" id="KW-0456">Lyase</keyword>
<dbReference type="InterPro" id="IPR001054">
    <property type="entry name" value="A/G_cyclase"/>
</dbReference>
<evidence type="ECO:0000256" key="8">
    <source>
        <dbReference type="ARBA" id="ARBA00023134"/>
    </source>
</evidence>
<protein>
    <recommendedName>
        <fullName evidence="3">guanylate cyclase</fullName>
        <ecNumber evidence="3">4.6.1.2</ecNumber>
    </recommendedName>
    <alternativeName>
        <fullName evidence="14">Guanylate cyclase</fullName>
    </alternativeName>
</protein>
<dbReference type="GO" id="GO:0005886">
    <property type="term" value="C:plasma membrane"/>
    <property type="evidence" value="ECO:0007669"/>
    <property type="project" value="TreeGrafter"/>
</dbReference>
<feature type="domain" description="Protein kinase" evidence="17">
    <location>
        <begin position="545"/>
        <end position="824"/>
    </location>
</feature>
<comment type="catalytic activity">
    <reaction evidence="1">
        <text>GTP = 3',5'-cyclic GMP + diphosphate</text>
        <dbReference type="Rhea" id="RHEA:13665"/>
        <dbReference type="ChEBI" id="CHEBI:33019"/>
        <dbReference type="ChEBI" id="CHEBI:37565"/>
        <dbReference type="ChEBI" id="CHEBI:57746"/>
        <dbReference type="EC" id="4.6.1.2"/>
    </reaction>
</comment>
<evidence type="ECO:0000256" key="11">
    <source>
        <dbReference type="ARBA" id="ARBA00023180"/>
    </source>
</evidence>
<evidence type="ECO:0000256" key="9">
    <source>
        <dbReference type="ARBA" id="ARBA00023136"/>
    </source>
</evidence>
<dbReference type="GO" id="GO:0004016">
    <property type="term" value="F:adenylate cyclase activity"/>
    <property type="evidence" value="ECO:0007669"/>
    <property type="project" value="TreeGrafter"/>
</dbReference>
<dbReference type="GO" id="GO:0035556">
    <property type="term" value="P:intracellular signal transduction"/>
    <property type="evidence" value="ECO:0007669"/>
    <property type="project" value="InterPro"/>
</dbReference>
<keyword evidence="5 16" id="KW-0732">Signal</keyword>
<evidence type="ECO:0000256" key="5">
    <source>
        <dbReference type="ARBA" id="ARBA00022729"/>
    </source>
</evidence>
<dbReference type="Gene3D" id="3.30.70.1230">
    <property type="entry name" value="Nucleotide cyclase"/>
    <property type="match status" value="1"/>
</dbReference>
<dbReference type="InterPro" id="IPR028082">
    <property type="entry name" value="Peripla_BP_I"/>
</dbReference>
<dbReference type="Pfam" id="PF00211">
    <property type="entry name" value="Guanylate_cyc"/>
    <property type="match status" value="1"/>
</dbReference>
<dbReference type="SUPFAM" id="SSF56112">
    <property type="entry name" value="Protein kinase-like (PK-like)"/>
    <property type="match status" value="1"/>
</dbReference>
<dbReference type="Pfam" id="PF01094">
    <property type="entry name" value="ANF_receptor"/>
    <property type="match status" value="1"/>
</dbReference>
<keyword evidence="7" id="KW-1133">Transmembrane helix</keyword>
<dbReference type="Gene3D" id="1.10.510.10">
    <property type="entry name" value="Transferase(Phosphotransferase) domain 1"/>
    <property type="match status" value="1"/>
</dbReference>
<keyword evidence="10" id="KW-0675">Receptor</keyword>
<dbReference type="GO" id="GO:0005525">
    <property type="term" value="F:GTP binding"/>
    <property type="evidence" value="ECO:0007669"/>
    <property type="project" value="UniProtKB-KW"/>
</dbReference>
<feature type="signal peptide" evidence="16">
    <location>
        <begin position="1"/>
        <end position="23"/>
    </location>
</feature>
<dbReference type="AlphaFoldDB" id="A0A914AL68"/>
<sequence>MMTGSRWIASLAVLWIVTLETLSQDPTQSTDSPSDLEEIRVGLLTAAKPPTESEFVNREGLVVSGAASLAIEHINSRDDLLPDHRLVLSNMYDTKGTEVGSIQLLTSQWLEGVVAFFGPDQTCATEARIATAWNLPMISYLCAAEVVSNKEKYGTFARTFPTDKQFSKSVLTLLQHFDWHVVSIVAANQPVFQSMKASLEEVFLSHDITIMNTRDFESPYFGFVMDFMKDTTLADIIQETYQTTRIYIFLGENYELQAFMEELDAKGLIDSGEYLVVTVFKASLKPEQKETFLTAADIKIDSYRPRRVKYFQSVLMLFYTSAMNPDFGTFQERVVYYLQQPPFNVDITHLTEINLGPIIDENAANLYDAVMLYAHALNSTLAAGGDGIRNGSTLISHVVGRSYQSITGLGRTIDANGDANANVSVYTIQKDENSTYGHIIAPVAIFQDYNDTQVYAAHAKAKIDWVGGRPPLAEPKCGFFGKKCPPPEVNHTGKIVAGALSGVGLIIMIILAVWYRNWRYEQELASLIWKIDFDDINMRKNDPFGSRFSLITTDSRGSIFKSQLYTKVGVYKGSVVAIKTLDKKSVDLNRSVRLELKIMRDLCHANLCAFVGACADAPNICIITEYCSRGSLQDILENDDIKLDNMFIASLVSDIIKGMSHLHTSVLHSHGTLKSSNCVVDSRWVLKISDFGLHHFKAGHQNPDMGEHAFYQSFLWKAPELLRDTHAPSEGTQKGDIYSFAIILYELVHRNGPFGNCALTPKEIIDKVKYPLDPTMPFRPNVMEVEDCHECLLTTMQECWHEVPDQRPDFKTIRVKLKPLHSGMKSDILDNMMAIMEKYANNLEEIVEDRTHQLVEEKKKTDNLLHRMLPKPVANQLKRGMQVVPESFDSVTIFFSDIVGFTDLSSRSSPLQVVDLLNDLYTLFDAIISYYDVYKVETIGDAYMLVSGLPIRNGIRHAGEIASTALHLLTAVKEFHIRHKPDEILKLRIGIHSGPVVAAVVGLAMPRYCLFGDTVNTASRMESNGQPLKIHCSGQCRENLVSLEGYDLEERGLVAMKGKGELLTYWLVGQDPSYQRTAPLDAHSDSTENVGALQIQKSPGHGPNAVDLSCFPPSTPDKLNRLSRNNRQVSCPGSDTYGSSERVLGASDPGSDKDGYFLCDVSQNNNRRSPPMDSLQRTDQEGFITDGLEEESTPSDPLLPNITDNPKIMNDAAGRHVGFQKNSIIRSVKDSDGLELGEVNGDRVKKTSVADSGIGSHGTNSRDDALQLEVYL</sequence>
<dbReference type="Proteomes" id="UP000887568">
    <property type="component" value="Unplaced"/>
</dbReference>
<dbReference type="InterPro" id="IPR011645">
    <property type="entry name" value="HNOB_dom_associated"/>
</dbReference>
<evidence type="ECO:0000256" key="10">
    <source>
        <dbReference type="ARBA" id="ARBA00023170"/>
    </source>
</evidence>
<keyword evidence="8" id="KW-0342">GTP-binding</keyword>
<feature type="region of interest" description="Disordered" evidence="15">
    <location>
        <begin position="1094"/>
        <end position="1178"/>
    </location>
</feature>
<dbReference type="Pfam" id="PF07714">
    <property type="entry name" value="PK_Tyr_Ser-Thr"/>
    <property type="match status" value="1"/>
</dbReference>
<dbReference type="SUPFAM" id="SSF55073">
    <property type="entry name" value="Nucleotide cyclase"/>
    <property type="match status" value="1"/>
</dbReference>
<organism evidence="19 20">
    <name type="scientific">Patiria miniata</name>
    <name type="common">Bat star</name>
    <name type="synonym">Asterina miniata</name>
    <dbReference type="NCBI Taxonomy" id="46514"/>
    <lineage>
        <taxon>Eukaryota</taxon>
        <taxon>Metazoa</taxon>
        <taxon>Echinodermata</taxon>
        <taxon>Eleutherozoa</taxon>
        <taxon>Asterozoa</taxon>
        <taxon>Asteroidea</taxon>
        <taxon>Valvatacea</taxon>
        <taxon>Valvatida</taxon>
        <taxon>Asterinidae</taxon>
        <taxon>Patiria</taxon>
    </lineage>
</organism>